<organism evidence="1 2">
    <name type="scientific">Giardia muris</name>
    <dbReference type="NCBI Taxonomy" id="5742"/>
    <lineage>
        <taxon>Eukaryota</taxon>
        <taxon>Metamonada</taxon>
        <taxon>Diplomonadida</taxon>
        <taxon>Hexamitidae</taxon>
        <taxon>Giardiinae</taxon>
        <taxon>Giardia</taxon>
    </lineage>
</organism>
<evidence type="ECO:0000313" key="1">
    <source>
        <dbReference type="EMBL" id="TNJ30270.1"/>
    </source>
</evidence>
<comment type="caution">
    <text evidence="1">The sequence shown here is derived from an EMBL/GenBank/DDBJ whole genome shotgun (WGS) entry which is preliminary data.</text>
</comment>
<evidence type="ECO:0000313" key="2">
    <source>
        <dbReference type="Proteomes" id="UP000315496"/>
    </source>
</evidence>
<dbReference type="VEuPathDB" id="GiardiaDB:GMRT_14191"/>
<reference evidence="1 2" key="1">
    <citation type="submission" date="2019-05" db="EMBL/GenBank/DDBJ databases">
        <title>The compact genome of Giardia muris reveals important steps in the evolution of intestinal protozoan parasites.</title>
        <authorList>
            <person name="Xu F."/>
            <person name="Jimenez-Gonzalez A."/>
            <person name="Einarsson E."/>
            <person name="Astvaldsson A."/>
            <person name="Peirasmaki D."/>
            <person name="Eckmann L."/>
            <person name="Andersson J.O."/>
            <person name="Svard S.G."/>
            <person name="Jerlstrom-Hultqvist J."/>
        </authorList>
    </citation>
    <scope>NUCLEOTIDE SEQUENCE [LARGE SCALE GENOMIC DNA]</scope>
    <source>
        <strain evidence="1 2">Roberts-Thomson</strain>
    </source>
</reference>
<accession>A0A4Z1SXM1</accession>
<dbReference type="AlphaFoldDB" id="A0A4Z1SXM1"/>
<protein>
    <submittedName>
        <fullName evidence="1">Uncharacterized protein</fullName>
    </submittedName>
</protein>
<keyword evidence="2" id="KW-1185">Reference proteome</keyword>
<dbReference type="Proteomes" id="UP000315496">
    <property type="component" value="Chromosome 1"/>
</dbReference>
<name>A0A4Z1SXM1_GIAMU</name>
<sequence length="343" mass="38130">MTIIPGTTIRYDSGWVTRIRQELDDVSGGAFSTLSEAQIDAALFERFLLARTADSLDCSSYTHLARYVNTKPRGPLLGNRSSGQDLLQLGRSDVMRGSMFKREFRKPIFVEVESCIPGFLITTTTISADVTVDILLGTMRSRLLIRRTNTQGSISTAFYVTGAKIYMTSYRIRGLESPRLLSSSPEFSWLEVTSENCVFLGGVDRKRVGRLLSHRLIANTVINEHLLATNRLVEALTRRLANGGADALRVYDELSRLISNRGLKFQPIRITLSEFQTELARLSVDESESTAVQPPAIDTTCRPQSEGSIISISSDDMLDLDTLSVSDAKRDALSDDSWNNDFK</sequence>
<proteinExistence type="predicted"/>
<gene>
    <name evidence="1" type="ORF">GMRT_14191</name>
</gene>
<dbReference type="EMBL" id="VDLU01000001">
    <property type="protein sequence ID" value="TNJ30270.1"/>
    <property type="molecule type" value="Genomic_DNA"/>
</dbReference>
<dbReference type="OrthoDB" id="10251752at2759"/>